<evidence type="ECO:0000313" key="6">
    <source>
        <dbReference type="EMBL" id="OXA63958.1"/>
    </source>
</evidence>
<evidence type="ECO:0000256" key="1">
    <source>
        <dbReference type="ARBA" id="ARBA00006734"/>
    </source>
</evidence>
<evidence type="ECO:0000313" key="7">
    <source>
        <dbReference type="Proteomes" id="UP000198287"/>
    </source>
</evidence>
<dbReference type="GO" id="GO:0005737">
    <property type="term" value="C:cytoplasm"/>
    <property type="evidence" value="ECO:0007669"/>
    <property type="project" value="TreeGrafter"/>
</dbReference>
<dbReference type="EMBL" id="LNIX01000001">
    <property type="protein sequence ID" value="OXA63958.1"/>
    <property type="molecule type" value="Genomic_DNA"/>
</dbReference>
<dbReference type="OrthoDB" id="5358702at2759"/>
<accession>A0A226F397</accession>
<name>A0A226F397_FOLCA</name>
<proteinExistence type="inferred from homology"/>
<dbReference type="STRING" id="158441.A0A226F397"/>
<keyword evidence="2" id="KW-0637">Prenyltransferase</keyword>
<gene>
    <name evidence="6" type="ORF">Fcan01_02796</name>
</gene>
<organism evidence="6 7">
    <name type="scientific">Folsomia candida</name>
    <name type="common">Springtail</name>
    <dbReference type="NCBI Taxonomy" id="158441"/>
    <lineage>
        <taxon>Eukaryota</taxon>
        <taxon>Metazoa</taxon>
        <taxon>Ecdysozoa</taxon>
        <taxon>Arthropoda</taxon>
        <taxon>Hexapoda</taxon>
        <taxon>Collembola</taxon>
        <taxon>Entomobryomorpha</taxon>
        <taxon>Isotomoidea</taxon>
        <taxon>Isotomidae</taxon>
        <taxon>Proisotominae</taxon>
        <taxon>Folsomia</taxon>
    </lineage>
</organism>
<dbReference type="GO" id="GO:0008318">
    <property type="term" value="F:protein prenyltransferase activity"/>
    <property type="evidence" value="ECO:0007669"/>
    <property type="project" value="InterPro"/>
</dbReference>
<comment type="caution">
    <text evidence="6">The sequence shown here is derived from an EMBL/GenBank/DDBJ whole genome shotgun (WGS) entry which is preliminary data.</text>
</comment>
<evidence type="ECO:0000256" key="4">
    <source>
        <dbReference type="ARBA" id="ARBA00022737"/>
    </source>
</evidence>
<evidence type="ECO:0000256" key="3">
    <source>
        <dbReference type="ARBA" id="ARBA00022679"/>
    </source>
</evidence>
<dbReference type="Gene3D" id="1.25.40.120">
    <property type="entry name" value="Protein prenylyltransferase"/>
    <property type="match status" value="1"/>
</dbReference>
<dbReference type="Pfam" id="PF01239">
    <property type="entry name" value="PPTA"/>
    <property type="match status" value="2"/>
</dbReference>
<dbReference type="PANTHER" id="PTHR11129:SF3">
    <property type="entry name" value="PROTEIN PRENYLTRANSFERASE ALPHA SUBUNIT REPEAT-CONTAINING PROTEIN 1"/>
    <property type="match status" value="1"/>
</dbReference>
<evidence type="ECO:0000256" key="2">
    <source>
        <dbReference type="ARBA" id="ARBA00022602"/>
    </source>
</evidence>
<protein>
    <submittedName>
        <fullName evidence="6">Protein prenyltransferase alpha subunit repeat-containing protein 1</fullName>
    </submittedName>
</protein>
<sequence length="441" mass="51071">MALAKASNRSPRLTEGLNQGDAEERRCSKKKSKICTDFSENSEYADLAEKVFQDVNAAFERDELIDEFDIVPVESKANHSPVLHVASEHKLALEAWCVPYLFTHSYKSFLAVRRKQKCSLSSLISSTNPSKYGSFKASNFSESDRINRGLVLSRTLVLLNPDITMAWNFRRDFVPIVSPAILEAELRLVSLVSTRKPKCPEGFVYRRWLINQAFKNHLLLPETIGEWFPIEVKSIEIPILKYFSNYHAWSYRMWLLQKILYDQGIPLEQKLLVLESEVNCTDAWMNTQVSDYCGHHYRHKLLHLLQLTVPENSSTTHHEKFIARMKKELDQNAKQIELYEGHESLWCHRRAVMKMLLEYLADNGSDECNNSHSVIIKDLVYNEQKFVSLIISDDNVAENSKERTTLNCNHCRKYVAWTNAQFSKFNWQLSTNDFNSSQSCI</sequence>
<dbReference type="PANTHER" id="PTHR11129">
    <property type="entry name" value="PROTEIN FARNESYLTRANSFERASE ALPHA SUBUNIT/RAB GERANYLGERANYL TRANSFERASE ALPHA SUBUNIT"/>
    <property type="match status" value="1"/>
</dbReference>
<keyword evidence="3 6" id="KW-0808">Transferase</keyword>
<dbReference type="InterPro" id="IPR002088">
    <property type="entry name" value="Prenyl_trans_a"/>
</dbReference>
<keyword evidence="7" id="KW-1185">Reference proteome</keyword>
<comment type="similarity">
    <text evidence="1">Belongs to the protein prenyltransferase subunit alpha family.</text>
</comment>
<dbReference type="AlphaFoldDB" id="A0A226F397"/>
<dbReference type="Proteomes" id="UP000198287">
    <property type="component" value="Unassembled WGS sequence"/>
</dbReference>
<dbReference type="SUPFAM" id="SSF48439">
    <property type="entry name" value="Protein prenylyltransferase"/>
    <property type="match status" value="1"/>
</dbReference>
<dbReference type="OMA" id="CCNTEQR"/>
<reference evidence="6 7" key="1">
    <citation type="submission" date="2015-12" db="EMBL/GenBank/DDBJ databases">
        <title>The genome of Folsomia candida.</title>
        <authorList>
            <person name="Faddeeva A."/>
            <person name="Derks M.F."/>
            <person name="Anvar Y."/>
            <person name="Smit S."/>
            <person name="Van Straalen N."/>
            <person name="Roelofs D."/>
        </authorList>
    </citation>
    <scope>NUCLEOTIDE SEQUENCE [LARGE SCALE GENOMIC DNA]</scope>
    <source>
        <strain evidence="6 7">VU population</strain>
        <tissue evidence="6">Whole body</tissue>
    </source>
</reference>
<feature type="region of interest" description="Disordered" evidence="5">
    <location>
        <begin position="1"/>
        <end position="27"/>
    </location>
</feature>
<evidence type="ECO:0000256" key="5">
    <source>
        <dbReference type="SAM" id="MobiDB-lite"/>
    </source>
</evidence>
<keyword evidence="4" id="KW-0677">Repeat</keyword>